<reference evidence="1 2" key="1">
    <citation type="submission" date="2019-03" db="EMBL/GenBank/DDBJ databases">
        <title>Genomic Encyclopedia of Type Strains, Phase IV (KMG-IV): sequencing the most valuable type-strain genomes for metagenomic binning, comparative biology and taxonomic classification.</title>
        <authorList>
            <person name="Goeker M."/>
        </authorList>
    </citation>
    <scope>NUCLEOTIDE SEQUENCE [LARGE SCALE GENOMIC DNA]</scope>
    <source>
        <strain evidence="1 2">DSM 23917</strain>
    </source>
</reference>
<dbReference type="AlphaFoldDB" id="A0A4R2LF30"/>
<dbReference type="EMBL" id="SLXB01000027">
    <property type="protein sequence ID" value="TCO88133.1"/>
    <property type="molecule type" value="Genomic_DNA"/>
</dbReference>
<evidence type="ECO:0000313" key="1">
    <source>
        <dbReference type="EMBL" id="TCO88133.1"/>
    </source>
</evidence>
<comment type="caution">
    <text evidence="1">The sequence shown here is derived from an EMBL/GenBank/DDBJ whole genome shotgun (WGS) entry which is preliminary data.</text>
</comment>
<protein>
    <submittedName>
        <fullName evidence="1">Uncharacterized protein</fullName>
    </submittedName>
</protein>
<proteinExistence type="predicted"/>
<name>A0A4R2LF30_9BACE</name>
<dbReference type="Proteomes" id="UP000295600">
    <property type="component" value="Unassembled WGS sequence"/>
</dbReference>
<organism evidence="1 2">
    <name type="scientific">Prevotella heparinolytica</name>
    <dbReference type="NCBI Taxonomy" id="28113"/>
    <lineage>
        <taxon>Bacteria</taxon>
        <taxon>Pseudomonadati</taxon>
        <taxon>Bacteroidota</taxon>
        <taxon>Bacteroidia</taxon>
        <taxon>Bacteroidales</taxon>
        <taxon>Bacteroidaceae</taxon>
        <taxon>Bacteroides</taxon>
    </lineage>
</organism>
<evidence type="ECO:0000313" key="2">
    <source>
        <dbReference type="Proteomes" id="UP000295600"/>
    </source>
</evidence>
<dbReference type="RefSeq" id="WP_131927264.1">
    <property type="nucleotide sequence ID" value="NZ_SLXB01000027.1"/>
</dbReference>
<accession>A0A4R2LF30</accession>
<gene>
    <name evidence="1" type="ORF">EV202_12716</name>
</gene>
<sequence length="955" mass="112536">MIKATDIYDATHDGLDIILYYYPQAESCVDNKKKFKRRPEEDDASACLKKYEECYKVTDFGDSGTAMSPIDICMYEENVRFPEAIALLASRYNVTDELRRSVNKPEIRKRPASADEKEGEKFFELEEKFTDEQLRVLGPRVKQEHVDALHWYVAKSISYVRNREVTTKFSTPTYPIFMRECSVPKKDGSIEKFYKIYEPLNPDKQWRFSYTPEGVKPKQYINGLAELKTAYRDFNAVEEKLFFNVPANKDVPYKEQKLKEAFICSGERDALCLRALGYNPLWFNSETYKVTPEEIKEIYKYVERIYNIPDIDDTGVIKGTELALRFLDIYTIWLPDWLRGYRDQRGKSRKDFRDFVEMRPKQEDFNNLLTLAMPARFWEGAWSERSRKMTYEINTAYLHYFLTLNGFYTLKDDNSKEVRYIHREGCIVSEINAKEIVAFLKRFAIERYLPVDIRNLILNSPRTGESSLGQLDEVSLDFRNYTPTSQYIFFEKETWEVTKDGINCLHGRIPGNRSAWKSNVITHKVSILPPMFTWTYKQDAEGNDIFDIDIQAHQSCFFNYLINTSRLHWRKELEYAWKDKGVDEADNYRLAHKFDIAGPLLTENEIREQKQNLLNKIYAIGYNMHRYKSPSRAWALYAMDNKIGEDDECNGRSGKSFLFKAFRFFMRTVNLSGRNPRLLDNPHVFDQVDVHTDFVLVDDCDRYLPMSQFYDNITSGMTVNPKNNKSFFIEFEESPKFGFTTNYVPREFDPSTSARMLYMVFSDYYHQKTEENDYLESRSIRDDFDRNLMTNTDYSENDWNWDLNFFAQCLHFYLSMADRSIKIQPPMDNIIKRKQKADMGSGFEDWAYCYFAEDGENVNVPVQRDAAYEDFISYSKAKRDYWTMQRFTKALKSFSQLCSYISEMNPVELLNSSGRFLQKREGKTKEMIYMRTCTTAGEPSDFKPIIDCSDGDTPF</sequence>